<reference evidence="5" key="1">
    <citation type="journal article" date="2020" name="Phytopathology">
        <title>Genome sequence of the chestnut blight fungus Cryphonectria parasitica EP155: A fundamental resource for an archetypical invasive plant pathogen.</title>
        <authorList>
            <person name="Crouch J.A."/>
            <person name="Dawe A."/>
            <person name="Aerts A."/>
            <person name="Barry K."/>
            <person name="Churchill A.C.L."/>
            <person name="Grimwood J."/>
            <person name="Hillman B."/>
            <person name="Milgroom M.G."/>
            <person name="Pangilinan J."/>
            <person name="Smith M."/>
            <person name="Salamov A."/>
            <person name="Schmutz J."/>
            <person name="Yadav J."/>
            <person name="Grigoriev I.V."/>
            <person name="Nuss D."/>
        </authorList>
    </citation>
    <scope>NUCLEOTIDE SEQUENCE</scope>
    <source>
        <strain evidence="5">EP155</strain>
    </source>
</reference>
<feature type="compositionally biased region" description="Acidic residues" evidence="4">
    <location>
        <begin position="262"/>
        <end position="289"/>
    </location>
</feature>
<dbReference type="PROSITE" id="PS50088">
    <property type="entry name" value="ANK_REPEAT"/>
    <property type="match status" value="2"/>
</dbReference>
<evidence type="ECO:0000256" key="2">
    <source>
        <dbReference type="ARBA" id="ARBA00023043"/>
    </source>
</evidence>
<dbReference type="SMART" id="SM00248">
    <property type="entry name" value="ANK"/>
    <property type="match status" value="3"/>
</dbReference>
<protein>
    <submittedName>
        <fullName evidence="5">Ankyrin</fullName>
    </submittedName>
</protein>
<organism evidence="5 6">
    <name type="scientific">Cryphonectria parasitica (strain ATCC 38755 / EP155)</name>
    <dbReference type="NCBI Taxonomy" id="660469"/>
    <lineage>
        <taxon>Eukaryota</taxon>
        <taxon>Fungi</taxon>
        <taxon>Dikarya</taxon>
        <taxon>Ascomycota</taxon>
        <taxon>Pezizomycotina</taxon>
        <taxon>Sordariomycetes</taxon>
        <taxon>Sordariomycetidae</taxon>
        <taxon>Diaporthales</taxon>
        <taxon>Cryphonectriaceae</taxon>
        <taxon>Cryphonectria-Endothia species complex</taxon>
        <taxon>Cryphonectria</taxon>
    </lineage>
</organism>
<dbReference type="Pfam" id="PF12796">
    <property type="entry name" value="Ank_2"/>
    <property type="match status" value="1"/>
</dbReference>
<dbReference type="Proteomes" id="UP000803844">
    <property type="component" value="Unassembled WGS sequence"/>
</dbReference>
<feature type="repeat" description="ANK" evidence="3">
    <location>
        <begin position="68"/>
        <end position="100"/>
    </location>
</feature>
<sequence>MVTWLLQKGANPSSPARGFRGRTALQAICDFDAVTPEGNERKMRVIDSLLDSTDNPREMVNAAPAPSCGFTALQIAAHRGDLNVAVLLLSLGADVNAPACEKRGHTALDGAAYFGRLDMVKLLLNSNALSAYRGTTGYDGAVRAAEREGHRVIANLILEHYKNNLRLGIPNPFLTQSDRDYREYHYTESDMDEEAGAVGSFQEALAFLKKKVAIWDPIGDQVTDEHLEAGSDNAIGEDFDKTFDDDSIERLYESFCQDILVDEEVEDPGEDTNEEDEDSAEDTIEEDDDVSRQLPGFHFGRRLPWC</sequence>
<accession>A0A9P5CU61</accession>
<keyword evidence="1" id="KW-0677">Repeat</keyword>
<dbReference type="Gene3D" id="1.25.40.20">
    <property type="entry name" value="Ankyrin repeat-containing domain"/>
    <property type="match status" value="1"/>
</dbReference>
<dbReference type="GeneID" id="63840046"/>
<dbReference type="PANTHER" id="PTHR24123:SF33">
    <property type="entry name" value="PROTEIN HOS4"/>
    <property type="match status" value="1"/>
</dbReference>
<gene>
    <name evidence="5" type="ORF">M406DRAFT_354442</name>
</gene>
<dbReference type="EMBL" id="MU032344">
    <property type="protein sequence ID" value="KAF3770417.1"/>
    <property type="molecule type" value="Genomic_DNA"/>
</dbReference>
<evidence type="ECO:0000256" key="1">
    <source>
        <dbReference type="ARBA" id="ARBA00022737"/>
    </source>
</evidence>
<feature type="repeat" description="ANK" evidence="3">
    <location>
        <begin position="103"/>
        <end position="128"/>
    </location>
</feature>
<evidence type="ECO:0000256" key="4">
    <source>
        <dbReference type="SAM" id="MobiDB-lite"/>
    </source>
</evidence>
<dbReference type="PROSITE" id="PS50297">
    <property type="entry name" value="ANK_REP_REGION"/>
    <property type="match status" value="2"/>
</dbReference>
<dbReference type="AlphaFoldDB" id="A0A9P5CU61"/>
<comment type="caution">
    <text evidence="5">The sequence shown here is derived from an EMBL/GenBank/DDBJ whole genome shotgun (WGS) entry which is preliminary data.</text>
</comment>
<name>A0A9P5CU61_CRYP1</name>
<dbReference type="RefSeq" id="XP_040781378.1">
    <property type="nucleotide sequence ID" value="XM_040922917.1"/>
</dbReference>
<dbReference type="InterPro" id="IPR002110">
    <property type="entry name" value="Ankyrin_rpt"/>
</dbReference>
<dbReference type="PANTHER" id="PTHR24123">
    <property type="entry name" value="ANKYRIN REPEAT-CONTAINING"/>
    <property type="match status" value="1"/>
</dbReference>
<evidence type="ECO:0000313" key="6">
    <source>
        <dbReference type="Proteomes" id="UP000803844"/>
    </source>
</evidence>
<dbReference type="InterPro" id="IPR036770">
    <property type="entry name" value="Ankyrin_rpt-contain_sf"/>
</dbReference>
<dbReference type="InterPro" id="IPR051165">
    <property type="entry name" value="Multifunctional_ANK_Repeat"/>
</dbReference>
<evidence type="ECO:0000313" key="5">
    <source>
        <dbReference type="EMBL" id="KAF3770417.1"/>
    </source>
</evidence>
<keyword evidence="2 3" id="KW-0040">ANK repeat</keyword>
<dbReference type="OrthoDB" id="539213at2759"/>
<keyword evidence="6" id="KW-1185">Reference proteome</keyword>
<dbReference type="SUPFAM" id="SSF48403">
    <property type="entry name" value="Ankyrin repeat"/>
    <property type="match status" value="1"/>
</dbReference>
<proteinExistence type="predicted"/>
<feature type="region of interest" description="Disordered" evidence="4">
    <location>
        <begin position="262"/>
        <end position="306"/>
    </location>
</feature>
<evidence type="ECO:0000256" key="3">
    <source>
        <dbReference type="PROSITE-ProRule" id="PRU00023"/>
    </source>
</evidence>